<gene>
    <name evidence="8" type="ORF">QYM36_001332</name>
</gene>
<keyword evidence="4" id="KW-0255">Endonuclease</keyword>
<dbReference type="AlphaFoldDB" id="A0AA88IDT1"/>
<feature type="domain" description="Reverse transcriptase RNase H-like" evidence="7">
    <location>
        <begin position="86"/>
        <end position="163"/>
    </location>
</feature>
<dbReference type="GO" id="GO:0003964">
    <property type="term" value="F:RNA-directed DNA polymerase activity"/>
    <property type="evidence" value="ECO:0007669"/>
    <property type="project" value="UniProtKB-KW"/>
</dbReference>
<dbReference type="Gene3D" id="3.30.70.270">
    <property type="match status" value="1"/>
</dbReference>
<proteinExistence type="predicted"/>
<reference evidence="8" key="1">
    <citation type="submission" date="2023-07" db="EMBL/GenBank/DDBJ databases">
        <title>Chromosome-level genome assembly of Artemia franciscana.</title>
        <authorList>
            <person name="Jo E."/>
        </authorList>
    </citation>
    <scope>NUCLEOTIDE SEQUENCE</scope>
    <source>
        <tissue evidence="8">Whole body</tissue>
    </source>
</reference>
<comment type="caution">
    <text evidence="8">The sequence shown here is derived from an EMBL/GenBank/DDBJ whole genome shotgun (WGS) entry which is preliminary data.</text>
</comment>
<accession>A0AA88IDT1</accession>
<dbReference type="Proteomes" id="UP001187531">
    <property type="component" value="Unassembled WGS sequence"/>
</dbReference>
<evidence type="ECO:0000256" key="4">
    <source>
        <dbReference type="ARBA" id="ARBA00022759"/>
    </source>
</evidence>
<dbReference type="SUPFAM" id="SSF56672">
    <property type="entry name" value="DNA/RNA polymerases"/>
    <property type="match status" value="1"/>
</dbReference>
<dbReference type="EMBL" id="JAVRJZ010000003">
    <property type="protein sequence ID" value="KAK2724821.1"/>
    <property type="molecule type" value="Genomic_DNA"/>
</dbReference>
<keyword evidence="2" id="KW-0548">Nucleotidyltransferase</keyword>
<evidence type="ECO:0000313" key="9">
    <source>
        <dbReference type="Proteomes" id="UP001187531"/>
    </source>
</evidence>
<evidence type="ECO:0000256" key="6">
    <source>
        <dbReference type="ARBA" id="ARBA00022918"/>
    </source>
</evidence>
<name>A0AA88IDT1_ARTSF</name>
<dbReference type="InterPro" id="IPR043502">
    <property type="entry name" value="DNA/RNA_pol_sf"/>
</dbReference>
<dbReference type="PANTHER" id="PTHR37984:SF7">
    <property type="entry name" value="INTEGRASE CATALYTIC DOMAIN-CONTAINING PROTEIN"/>
    <property type="match status" value="1"/>
</dbReference>
<protein>
    <recommendedName>
        <fullName evidence="7">Reverse transcriptase RNase H-like domain-containing protein</fullName>
    </recommendedName>
</protein>
<keyword evidence="3" id="KW-0540">Nuclease</keyword>
<keyword evidence="9" id="KW-1185">Reference proteome</keyword>
<evidence type="ECO:0000256" key="2">
    <source>
        <dbReference type="ARBA" id="ARBA00022695"/>
    </source>
</evidence>
<keyword evidence="1" id="KW-0808">Transferase</keyword>
<dbReference type="InterPro" id="IPR050951">
    <property type="entry name" value="Retrovirus_Pol_polyprotein"/>
</dbReference>
<dbReference type="InterPro" id="IPR043128">
    <property type="entry name" value="Rev_trsase/Diguanyl_cyclase"/>
</dbReference>
<evidence type="ECO:0000256" key="3">
    <source>
        <dbReference type="ARBA" id="ARBA00022722"/>
    </source>
</evidence>
<dbReference type="InterPro" id="IPR041373">
    <property type="entry name" value="RT_RNaseH"/>
</dbReference>
<keyword evidence="5" id="KW-0378">Hydrolase</keyword>
<dbReference type="PANTHER" id="PTHR37984">
    <property type="entry name" value="PROTEIN CBG26694"/>
    <property type="match status" value="1"/>
</dbReference>
<dbReference type="GO" id="GO:0016787">
    <property type="term" value="F:hydrolase activity"/>
    <property type="evidence" value="ECO:0007669"/>
    <property type="project" value="UniProtKB-KW"/>
</dbReference>
<dbReference type="GO" id="GO:0004519">
    <property type="term" value="F:endonuclease activity"/>
    <property type="evidence" value="ECO:0007669"/>
    <property type="project" value="UniProtKB-KW"/>
</dbReference>
<evidence type="ECO:0000256" key="5">
    <source>
        <dbReference type="ARBA" id="ARBA00022801"/>
    </source>
</evidence>
<evidence type="ECO:0000259" key="7">
    <source>
        <dbReference type="Pfam" id="PF17917"/>
    </source>
</evidence>
<evidence type="ECO:0000313" key="8">
    <source>
        <dbReference type="EMBL" id="KAK2724821.1"/>
    </source>
</evidence>
<dbReference type="FunFam" id="3.10.20.370:FF:000001">
    <property type="entry name" value="Retrovirus-related Pol polyprotein from transposon 17.6-like protein"/>
    <property type="match status" value="1"/>
</dbReference>
<evidence type="ECO:0000256" key="1">
    <source>
        <dbReference type="ARBA" id="ARBA00022679"/>
    </source>
</evidence>
<dbReference type="Pfam" id="PF17917">
    <property type="entry name" value="RT_RNaseH"/>
    <property type="match status" value="1"/>
</dbReference>
<organism evidence="8 9">
    <name type="scientific">Artemia franciscana</name>
    <name type="common">Brine shrimp</name>
    <name type="synonym">Artemia sanfranciscana</name>
    <dbReference type="NCBI Taxonomy" id="6661"/>
    <lineage>
        <taxon>Eukaryota</taxon>
        <taxon>Metazoa</taxon>
        <taxon>Ecdysozoa</taxon>
        <taxon>Arthropoda</taxon>
        <taxon>Crustacea</taxon>
        <taxon>Branchiopoda</taxon>
        <taxon>Anostraca</taxon>
        <taxon>Artemiidae</taxon>
        <taxon>Artemia</taxon>
    </lineage>
</organism>
<sequence>MKPDSEKLRAINEMPGPQCCEELLTLLGMLNYLAKYIPDLSNRKKSLLDILKCKPFSWSLENDNTLTELKDSIVTSVSFFNYKSLNVELRVDASSHGLGAHLCSDGEVVAYASRALSKTEQKYSQLEKELYVILYGFKHFHHYLYGRCVNVITDHRPIETIISNPIHSDQV</sequence>
<keyword evidence="6" id="KW-0695">RNA-directed DNA polymerase</keyword>